<protein>
    <submittedName>
        <fullName evidence="2">Uncharacterized protein</fullName>
    </submittedName>
</protein>
<sequence length="104" mass="11863">MNMGMTASIWFIFRIRARAEEVFPLNVAMWHGQGLRQSQRSAASLNPNGRDGDWKEPWVLYIGINESCRQWKIESVAHAVTISSDKPMILEAEARARQVEIFSA</sequence>
<keyword evidence="1" id="KW-0732">Signal</keyword>
<dbReference type="EMBL" id="VICG01000003">
    <property type="protein sequence ID" value="KAA8573738.1"/>
    <property type="molecule type" value="Genomic_DNA"/>
</dbReference>
<evidence type="ECO:0000313" key="3">
    <source>
        <dbReference type="Proteomes" id="UP000322873"/>
    </source>
</evidence>
<keyword evidence="3" id="KW-1185">Reference proteome</keyword>
<gene>
    <name evidence="2" type="ORF">EYC84_005304</name>
</gene>
<evidence type="ECO:0000256" key="1">
    <source>
        <dbReference type="SAM" id="SignalP"/>
    </source>
</evidence>
<dbReference type="AlphaFoldDB" id="A0A5M9JW33"/>
<evidence type="ECO:0000313" key="2">
    <source>
        <dbReference type="EMBL" id="KAA8573738.1"/>
    </source>
</evidence>
<name>A0A5M9JW33_MONFR</name>
<comment type="caution">
    <text evidence="2">The sequence shown here is derived from an EMBL/GenBank/DDBJ whole genome shotgun (WGS) entry which is preliminary data.</text>
</comment>
<organism evidence="2 3">
    <name type="scientific">Monilinia fructicola</name>
    <name type="common">Brown rot fungus</name>
    <name type="synonym">Ciboria fructicola</name>
    <dbReference type="NCBI Taxonomy" id="38448"/>
    <lineage>
        <taxon>Eukaryota</taxon>
        <taxon>Fungi</taxon>
        <taxon>Dikarya</taxon>
        <taxon>Ascomycota</taxon>
        <taxon>Pezizomycotina</taxon>
        <taxon>Leotiomycetes</taxon>
        <taxon>Helotiales</taxon>
        <taxon>Sclerotiniaceae</taxon>
        <taxon>Monilinia</taxon>
    </lineage>
</organism>
<feature type="chain" id="PRO_5024419101" evidence="1">
    <location>
        <begin position="20"/>
        <end position="104"/>
    </location>
</feature>
<dbReference type="Proteomes" id="UP000322873">
    <property type="component" value="Unassembled WGS sequence"/>
</dbReference>
<feature type="signal peptide" evidence="1">
    <location>
        <begin position="1"/>
        <end position="19"/>
    </location>
</feature>
<reference evidence="2 3" key="1">
    <citation type="submission" date="2019-06" db="EMBL/GenBank/DDBJ databases">
        <title>Genome Sequence of the Brown Rot Fungal Pathogen Monilinia fructicola.</title>
        <authorList>
            <person name="De Miccolis Angelini R.M."/>
            <person name="Landi L."/>
            <person name="Abate D."/>
            <person name="Pollastro S."/>
            <person name="Romanazzi G."/>
            <person name="Faretra F."/>
        </authorList>
    </citation>
    <scope>NUCLEOTIDE SEQUENCE [LARGE SCALE GENOMIC DNA]</scope>
    <source>
        <strain evidence="2 3">Mfrc123</strain>
    </source>
</reference>
<proteinExistence type="predicted"/>
<accession>A0A5M9JW33</accession>